<accession>A0A067K3F5</accession>
<sequence>MGRGAAGGGPVDDVGDLHQPVLGWSCQRRRKNRERGLSRTTNALLSHSRPRATTWQVGDKGNGDQRSNSDAEEVRFAKIELRGIFRSSVGEEEVCSGRWLKAMNAKSQCRFSLLSFPAPLDGSKVSIGLLFDAGHDSSFSSQRLELQQHGWNLRLPSMMQLQFSAILGDSGDDRLSGHPERPRQRRSYDRPARPQEVESSSPRMDRGIVVRFSIVN</sequence>
<feature type="region of interest" description="Disordered" evidence="1">
    <location>
        <begin position="32"/>
        <end position="71"/>
    </location>
</feature>
<evidence type="ECO:0000313" key="3">
    <source>
        <dbReference type="Proteomes" id="UP000027138"/>
    </source>
</evidence>
<dbReference type="Proteomes" id="UP000027138">
    <property type="component" value="Unassembled WGS sequence"/>
</dbReference>
<organism evidence="2 3">
    <name type="scientific">Jatropha curcas</name>
    <name type="common">Barbados nut</name>
    <dbReference type="NCBI Taxonomy" id="180498"/>
    <lineage>
        <taxon>Eukaryota</taxon>
        <taxon>Viridiplantae</taxon>
        <taxon>Streptophyta</taxon>
        <taxon>Embryophyta</taxon>
        <taxon>Tracheophyta</taxon>
        <taxon>Spermatophyta</taxon>
        <taxon>Magnoliopsida</taxon>
        <taxon>eudicotyledons</taxon>
        <taxon>Gunneridae</taxon>
        <taxon>Pentapetalae</taxon>
        <taxon>rosids</taxon>
        <taxon>fabids</taxon>
        <taxon>Malpighiales</taxon>
        <taxon>Euphorbiaceae</taxon>
        <taxon>Crotonoideae</taxon>
        <taxon>Jatropheae</taxon>
        <taxon>Jatropha</taxon>
    </lineage>
</organism>
<proteinExistence type="predicted"/>
<feature type="compositionally biased region" description="Polar residues" evidence="1">
    <location>
        <begin position="38"/>
        <end position="56"/>
    </location>
</feature>
<feature type="compositionally biased region" description="Basic and acidic residues" evidence="1">
    <location>
        <begin position="61"/>
        <end position="71"/>
    </location>
</feature>
<reference evidence="2 3" key="1">
    <citation type="journal article" date="2014" name="PLoS ONE">
        <title>Global Analysis of Gene Expression Profiles in Physic Nut (Jatropha curcas L.) Seedlings Exposed to Salt Stress.</title>
        <authorList>
            <person name="Zhang L."/>
            <person name="Zhang C."/>
            <person name="Wu P."/>
            <person name="Chen Y."/>
            <person name="Li M."/>
            <person name="Jiang H."/>
            <person name="Wu G."/>
        </authorList>
    </citation>
    <scope>NUCLEOTIDE SEQUENCE [LARGE SCALE GENOMIC DNA]</scope>
    <source>
        <strain evidence="3">cv. GZQX0401</strain>
        <tissue evidence="2">Young leaves</tissue>
    </source>
</reference>
<keyword evidence="3" id="KW-1185">Reference proteome</keyword>
<dbReference type="EMBL" id="KK914654">
    <property type="protein sequence ID" value="KDP30662.1"/>
    <property type="molecule type" value="Genomic_DNA"/>
</dbReference>
<protein>
    <submittedName>
        <fullName evidence="2">Uncharacterized protein</fullName>
    </submittedName>
</protein>
<gene>
    <name evidence="2" type="ORF">JCGZ_16687</name>
</gene>
<feature type="compositionally biased region" description="Basic and acidic residues" evidence="1">
    <location>
        <begin position="171"/>
        <end position="196"/>
    </location>
</feature>
<evidence type="ECO:0000256" key="1">
    <source>
        <dbReference type="SAM" id="MobiDB-lite"/>
    </source>
</evidence>
<feature type="region of interest" description="Disordered" evidence="1">
    <location>
        <begin position="171"/>
        <end position="202"/>
    </location>
</feature>
<evidence type="ECO:0000313" key="2">
    <source>
        <dbReference type="EMBL" id="KDP30662.1"/>
    </source>
</evidence>
<dbReference type="AlphaFoldDB" id="A0A067K3F5"/>
<name>A0A067K3F5_JATCU</name>